<name>A0ABV8Y7Z4_9DEIO</name>
<organism evidence="2 3">
    <name type="scientific">Deinococcus sonorensis</name>
    <dbReference type="NCBI Taxonomy" id="309891"/>
    <lineage>
        <taxon>Bacteria</taxon>
        <taxon>Thermotogati</taxon>
        <taxon>Deinococcota</taxon>
        <taxon>Deinococci</taxon>
        <taxon>Deinococcales</taxon>
        <taxon>Deinococcaceae</taxon>
        <taxon>Deinococcus</taxon>
    </lineage>
</organism>
<protein>
    <submittedName>
        <fullName evidence="2">Uncharacterized protein</fullName>
    </submittedName>
</protein>
<keyword evidence="1" id="KW-1133">Transmembrane helix</keyword>
<feature type="transmembrane region" description="Helical" evidence="1">
    <location>
        <begin position="19"/>
        <end position="37"/>
    </location>
</feature>
<gene>
    <name evidence="2" type="ORF">ACFO0P_15015</name>
</gene>
<feature type="transmembrane region" description="Helical" evidence="1">
    <location>
        <begin position="44"/>
        <end position="61"/>
    </location>
</feature>
<accession>A0ABV8Y7Z4</accession>
<comment type="caution">
    <text evidence="2">The sequence shown here is derived from an EMBL/GenBank/DDBJ whole genome shotgun (WGS) entry which is preliminary data.</text>
</comment>
<proteinExistence type="predicted"/>
<evidence type="ECO:0000313" key="3">
    <source>
        <dbReference type="Proteomes" id="UP001595939"/>
    </source>
</evidence>
<dbReference type="EMBL" id="JBHSEG010000008">
    <property type="protein sequence ID" value="MFC4455090.1"/>
    <property type="molecule type" value="Genomic_DNA"/>
</dbReference>
<evidence type="ECO:0000256" key="1">
    <source>
        <dbReference type="SAM" id="Phobius"/>
    </source>
</evidence>
<keyword evidence="1" id="KW-0812">Transmembrane</keyword>
<evidence type="ECO:0000313" key="2">
    <source>
        <dbReference type="EMBL" id="MFC4455090.1"/>
    </source>
</evidence>
<sequence length="71" mass="7922">MTVEHEHVMPALDPAVPNWRLGVLLNLLLPGMGFLLAGRRVAGILGLLGTVALWAAAAWFLERRFYLILWI</sequence>
<keyword evidence="1" id="KW-0472">Membrane</keyword>
<reference evidence="3" key="1">
    <citation type="journal article" date="2019" name="Int. J. Syst. Evol. Microbiol.">
        <title>The Global Catalogue of Microorganisms (GCM) 10K type strain sequencing project: providing services to taxonomists for standard genome sequencing and annotation.</title>
        <authorList>
            <consortium name="The Broad Institute Genomics Platform"/>
            <consortium name="The Broad Institute Genome Sequencing Center for Infectious Disease"/>
            <person name="Wu L."/>
            <person name="Ma J."/>
        </authorList>
    </citation>
    <scope>NUCLEOTIDE SEQUENCE [LARGE SCALE GENOMIC DNA]</scope>
    <source>
        <strain evidence="3">CCUG 39970</strain>
    </source>
</reference>
<dbReference type="Proteomes" id="UP001595939">
    <property type="component" value="Unassembled WGS sequence"/>
</dbReference>
<keyword evidence="3" id="KW-1185">Reference proteome</keyword>
<dbReference type="RefSeq" id="WP_380129808.1">
    <property type="nucleotide sequence ID" value="NZ_JBHSEG010000008.1"/>
</dbReference>